<dbReference type="InterPro" id="IPR038717">
    <property type="entry name" value="Tc1-like_DDE_dom"/>
</dbReference>
<evidence type="ECO:0000259" key="2">
    <source>
        <dbReference type="Pfam" id="PF01498"/>
    </source>
</evidence>
<evidence type="ECO:0000259" key="3">
    <source>
        <dbReference type="Pfam" id="PF13358"/>
    </source>
</evidence>
<evidence type="ECO:0000313" key="4">
    <source>
        <dbReference type="EMBL" id="GIY61698.1"/>
    </source>
</evidence>
<dbReference type="InterPro" id="IPR009057">
    <property type="entry name" value="Homeodomain-like_sf"/>
</dbReference>
<dbReference type="PANTHER" id="PTHR23022">
    <property type="entry name" value="TRANSPOSABLE ELEMENT-RELATED"/>
    <property type="match status" value="1"/>
</dbReference>
<gene>
    <name evidence="4" type="ORF">CDAR_307061</name>
</gene>
<keyword evidence="5" id="KW-1185">Reference proteome</keyword>
<dbReference type="Pfam" id="PF01498">
    <property type="entry name" value="HTH_Tnp_Tc3_2"/>
    <property type="match status" value="1"/>
</dbReference>
<sequence>MEYRHEIYRLYDEEHLTERAIARKLDLSPSTVHYWITRQGEAAKTKSGRPRVTSPDMDQAIYTASIRDPFLTAVDLRLQVPTPCSVDTVRNRLKERGLKCRIPARKPFLTDAHRQLRHMFATSHLHWSVDVWHRVVFSDEKIFRSSTRGPLVVYRPLRGSDRYDDQYIVPSSSVTGQSPFTICVWMAFGGNGRVRHIHRVEQKTLNAQYYTTRILPLIAQHLSGNEEEGENELLFMQDLSSIHMSRLTLQWLEINNISLLDDWPPKGPDMNPVENVWAELVRRIEKRTRGEGSNNRDQLWENIQYAFETLEDEYFDNLIESMPRRVDTVSSKSGGWSKY</sequence>
<dbReference type="GO" id="GO:0015074">
    <property type="term" value="P:DNA integration"/>
    <property type="evidence" value="ECO:0007669"/>
    <property type="project" value="InterPro"/>
</dbReference>
<dbReference type="Proteomes" id="UP001054837">
    <property type="component" value="Unassembled WGS sequence"/>
</dbReference>
<dbReference type="EMBL" id="BPLQ01011970">
    <property type="protein sequence ID" value="GIY61698.1"/>
    <property type="molecule type" value="Genomic_DNA"/>
</dbReference>
<protein>
    <submittedName>
        <fullName evidence="4">Transposable element Tcb2 transposase</fullName>
    </submittedName>
</protein>
<dbReference type="InterPro" id="IPR036397">
    <property type="entry name" value="RNaseH_sf"/>
</dbReference>
<dbReference type="GO" id="GO:0006313">
    <property type="term" value="P:DNA transposition"/>
    <property type="evidence" value="ECO:0007669"/>
    <property type="project" value="InterPro"/>
</dbReference>
<dbReference type="Gene3D" id="3.30.420.10">
    <property type="entry name" value="Ribonuclease H-like superfamily/Ribonuclease H"/>
    <property type="match status" value="1"/>
</dbReference>
<comment type="subcellular location">
    <subcellularLocation>
        <location evidence="1">Nucleus</location>
    </subcellularLocation>
</comment>
<dbReference type="Pfam" id="PF13358">
    <property type="entry name" value="DDE_3"/>
    <property type="match status" value="1"/>
</dbReference>
<dbReference type="InterPro" id="IPR052338">
    <property type="entry name" value="Transposase_5"/>
</dbReference>
<feature type="domain" description="Transposase Tc1-like" evidence="2">
    <location>
        <begin position="59"/>
        <end position="126"/>
    </location>
</feature>
<evidence type="ECO:0000256" key="1">
    <source>
        <dbReference type="ARBA" id="ARBA00004123"/>
    </source>
</evidence>
<dbReference type="AlphaFoldDB" id="A0AAV4UVM3"/>
<dbReference type="PANTHER" id="PTHR23022:SF134">
    <property type="entry name" value="TRANSPOSABLE ELEMENT TC1 TRANSPOSASE"/>
    <property type="match status" value="1"/>
</dbReference>
<comment type="caution">
    <text evidence="4">The sequence shown here is derived from an EMBL/GenBank/DDBJ whole genome shotgun (WGS) entry which is preliminary data.</text>
</comment>
<name>A0AAV4UVM3_9ARAC</name>
<dbReference type="GO" id="GO:0003677">
    <property type="term" value="F:DNA binding"/>
    <property type="evidence" value="ECO:0007669"/>
    <property type="project" value="InterPro"/>
</dbReference>
<organism evidence="4 5">
    <name type="scientific">Caerostris darwini</name>
    <dbReference type="NCBI Taxonomy" id="1538125"/>
    <lineage>
        <taxon>Eukaryota</taxon>
        <taxon>Metazoa</taxon>
        <taxon>Ecdysozoa</taxon>
        <taxon>Arthropoda</taxon>
        <taxon>Chelicerata</taxon>
        <taxon>Arachnida</taxon>
        <taxon>Araneae</taxon>
        <taxon>Araneomorphae</taxon>
        <taxon>Entelegynae</taxon>
        <taxon>Araneoidea</taxon>
        <taxon>Araneidae</taxon>
        <taxon>Caerostris</taxon>
    </lineage>
</organism>
<dbReference type="SUPFAM" id="SSF46689">
    <property type="entry name" value="Homeodomain-like"/>
    <property type="match status" value="1"/>
</dbReference>
<evidence type="ECO:0000313" key="5">
    <source>
        <dbReference type="Proteomes" id="UP001054837"/>
    </source>
</evidence>
<dbReference type="InterPro" id="IPR002492">
    <property type="entry name" value="Transposase_Tc1-like"/>
</dbReference>
<accession>A0AAV4UVM3</accession>
<proteinExistence type="predicted"/>
<reference evidence="4 5" key="1">
    <citation type="submission" date="2021-06" db="EMBL/GenBank/DDBJ databases">
        <title>Caerostris darwini draft genome.</title>
        <authorList>
            <person name="Kono N."/>
            <person name="Arakawa K."/>
        </authorList>
    </citation>
    <scope>NUCLEOTIDE SEQUENCE [LARGE SCALE GENOMIC DNA]</scope>
</reference>
<feature type="domain" description="Tc1-like transposase DDE" evidence="3">
    <location>
        <begin position="181"/>
        <end position="287"/>
    </location>
</feature>
<dbReference type="GO" id="GO:0005634">
    <property type="term" value="C:nucleus"/>
    <property type="evidence" value="ECO:0007669"/>
    <property type="project" value="UniProtKB-SubCell"/>
</dbReference>